<proteinExistence type="inferred from homology"/>
<dbReference type="InterPro" id="IPR008258">
    <property type="entry name" value="Transglycosylase_SLT_dom_1"/>
</dbReference>
<dbReference type="PROSITE" id="PS00922">
    <property type="entry name" value="TRANSGLYCOSYLASE"/>
    <property type="match status" value="1"/>
</dbReference>
<sequence length="390" mass="41466">MPRGVVHENSVAGLARARRGGTLRRMFVAARHRGGVGLPSMTFPVRSILTRVALGCALLLAGWLAWSPAQAGVLYRCTGTHGEAVFSSSRNGYRDCHRMGGYQAPAAPRRVTKFAPKTSLAGVRGSVTTTARKVERPVTSLAWVRSSVSTTAKVLPPAATGTPGQWAYQDSRDAGAAALAQADAAAPSTGARVLRGSVYRVVHADGSVEYTNIHPAGRNTHAVTMLFSYIATCVACNLHSTIDWMHVPLHLREYADVIRAASLRYGVDEAFLRAIIHAESAFNPHALSSKGAQGLMQLMPGTANDMGVADAFNADDNIEGGARYLGLLLKTFNGDERLAAAAYNAGPGAVERYNGVPPYAETEVYVRRVGELRKRYVSVLHTTLAASGPG</sequence>
<dbReference type="Pfam" id="PF01464">
    <property type="entry name" value="SLT"/>
    <property type="match status" value="1"/>
</dbReference>
<dbReference type="SUPFAM" id="SSF53955">
    <property type="entry name" value="Lysozyme-like"/>
    <property type="match status" value="1"/>
</dbReference>
<evidence type="ECO:0000313" key="4">
    <source>
        <dbReference type="Proteomes" id="UP000198725"/>
    </source>
</evidence>
<dbReference type="PANTHER" id="PTHR37423">
    <property type="entry name" value="SOLUBLE LYTIC MUREIN TRANSGLYCOSYLASE-RELATED"/>
    <property type="match status" value="1"/>
</dbReference>
<protein>
    <submittedName>
        <fullName evidence="3">Transglycosylase SLT domain-containing protein</fullName>
    </submittedName>
</protein>
<feature type="domain" description="Transglycosylase SLT" evidence="2">
    <location>
        <begin position="257"/>
        <end position="355"/>
    </location>
</feature>
<dbReference type="InterPro" id="IPR023346">
    <property type="entry name" value="Lysozyme-like_dom_sf"/>
</dbReference>
<name>A0A1I4BIG9_9GAMM</name>
<dbReference type="GO" id="GO:0016020">
    <property type="term" value="C:membrane"/>
    <property type="evidence" value="ECO:0007669"/>
    <property type="project" value="InterPro"/>
</dbReference>
<gene>
    <name evidence="3" type="ORF">SAMN05192579_105101</name>
</gene>
<dbReference type="CDD" id="cd00254">
    <property type="entry name" value="LT-like"/>
    <property type="match status" value="1"/>
</dbReference>
<dbReference type="Gene3D" id="1.10.530.10">
    <property type="match status" value="1"/>
</dbReference>
<evidence type="ECO:0000313" key="3">
    <source>
        <dbReference type="EMBL" id="SFK68100.1"/>
    </source>
</evidence>
<dbReference type="EMBL" id="FOSR01000005">
    <property type="protein sequence ID" value="SFK68100.1"/>
    <property type="molecule type" value="Genomic_DNA"/>
</dbReference>
<dbReference type="InterPro" id="IPR000189">
    <property type="entry name" value="Transglyc_AS"/>
</dbReference>
<dbReference type="PANTHER" id="PTHR37423:SF2">
    <property type="entry name" value="MEMBRANE-BOUND LYTIC MUREIN TRANSGLYCOSYLASE C"/>
    <property type="match status" value="1"/>
</dbReference>
<comment type="similarity">
    <text evidence="1">Belongs to the transglycosylase Slt family.</text>
</comment>
<accession>A0A1I4BIG9</accession>
<evidence type="ECO:0000259" key="2">
    <source>
        <dbReference type="Pfam" id="PF01464"/>
    </source>
</evidence>
<dbReference type="AlphaFoldDB" id="A0A1I4BIG9"/>
<organism evidence="3 4">
    <name type="scientific">Rhodanobacter glycinis</name>
    <dbReference type="NCBI Taxonomy" id="582702"/>
    <lineage>
        <taxon>Bacteria</taxon>
        <taxon>Pseudomonadati</taxon>
        <taxon>Pseudomonadota</taxon>
        <taxon>Gammaproteobacteria</taxon>
        <taxon>Lysobacterales</taxon>
        <taxon>Rhodanobacteraceae</taxon>
        <taxon>Rhodanobacter</taxon>
    </lineage>
</organism>
<evidence type="ECO:0000256" key="1">
    <source>
        <dbReference type="ARBA" id="ARBA00007734"/>
    </source>
</evidence>
<reference evidence="4" key="1">
    <citation type="submission" date="2016-10" db="EMBL/GenBank/DDBJ databases">
        <authorList>
            <person name="Varghese N."/>
            <person name="Submissions S."/>
        </authorList>
    </citation>
    <scope>NUCLEOTIDE SEQUENCE [LARGE SCALE GENOMIC DNA]</scope>
    <source>
        <strain evidence="4">MO64</strain>
    </source>
</reference>
<keyword evidence="4" id="KW-1185">Reference proteome</keyword>
<dbReference type="Proteomes" id="UP000198725">
    <property type="component" value="Unassembled WGS sequence"/>
</dbReference>
<dbReference type="GO" id="GO:0000270">
    <property type="term" value="P:peptidoglycan metabolic process"/>
    <property type="evidence" value="ECO:0007669"/>
    <property type="project" value="InterPro"/>
</dbReference>
<dbReference type="GO" id="GO:0008933">
    <property type="term" value="F:peptidoglycan lytic transglycosylase activity"/>
    <property type="evidence" value="ECO:0007669"/>
    <property type="project" value="InterPro"/>
</dbReference>